<evidence type="ECO:0000313" key="3">
    <source>
        <dbReference type="Proteomes" id="UP000030689"/>
    </source>
</evidence>
<keyword evidence="3" id="KW-1185">Reference proteome</keyword>
<feature type="signal peptide" evidence="1">
    <location>
        <begin position="1"/>
        <end position="21"/>
    </location>
</feature>
<protein>
    <submittedName>
        <fullName evidence="2">Uncharacterized protein</fullName>
    </submittedName>
</protein>
<name>V4KPB8_EUTSA</name>
<proteinExistence type="predicted"/>
<organism evidence="2 3">
    <name type="scientific">Eutrema salsugineum</name>
    <name type="common">Saltwater cress</name>
    <name type="synonym">Sisymbrium salsugineum</name>
    <dbReference type="NCBI Taxonomy" id="72664"/>
    <lineage>
        <taxon>Eukaryota</taxon>
        <taxon>Viridiplantae</taxon>
        <taxon>Streptophyta</taxon>
        <taxon>Embryophyta</taxon>
        <taxon>Tracheophyta</taxon>
        <taxon>Spermatophyta</taxon>
        <taxon>Magnoliopsida</taxon>
        <taxon>eudicotyledons</taxon>
        <taxon>Gunneridae</taxon>
        <taxon>Pentapetalae</taxon>
        <taxon>rosids</taxon>
        <taxon>malvids</taxon>
        <taxon>Brassicales</taxon>
        <taxon>Brassicaceae</taxon>
        <taxon>Eutremeae</taxon>
        <taxon>Eutrema</taxon>
    </lineage>
</organism>
<dbReference type="AlphaFoldDB" id="V4KPB8"/>
<feature type="chain" id="PRO_5004720570" evidence="1">
    <location>
        <begin position="22"/>
        <end position="194"/>
    </location>
</feature>
<dbReference type="Gramene" id="ESQ29203">
    <property type="protein sequence ID" value="ESQ29203"/>
    <property type="gene ID" value="EUTSA_v10023815mg"/>
</dbReference>
<keyword evidence="1" id="KW-0732">Signal</keyword>
<dbReference type="STRING" id="72664.V4KPB8"/>
<dbReference type="Proteomes" id="UP000030689">
    <property type="component" value="Unassembled WGS sequence"/>
</dbReference>
<dbReference type="EMBL" id="KI517881">
    <property type="protein sequence ID" value="ESQ29203.1"/>
    <property type="molecule type" value="Genomic_DNA"/>
</dbReference>
<accession>V4KPB8</accession>
<evidence type="ECO:0000313" key="2">
    <source>
        <dbReference type="EMBL" id="ESQ29203.1"/>
    </source>
</evidence>
<reference evidence="2 3" key="1">
    <citation type="journal article" date="2013" name="Front. Plant Sci.">
        <title>The Reference Genome of the Halophytic Plant Eutrema salsugineum.</title>
        <authorList>
            <person name="Yang R."/>
            <person name="Jarvis D.E."/>
            <person name="Chen H."/>
            <person name="Beilstein M.A."/>
            <person name="Grimwood J."/>
            <person name="Jenkins J."/>
            <person name="Shu S."/>
            <person name="Prochnik S."/>
            <person name="Xin M."/>
            <person name="Ma C."/>
            <person name="Schmutz J."/>
            <person name="Wing R.A."/>
            <person name="Mitchell-Olds T."/>
            <person name="Schumaker K.S."/>
            <person name="Wang X."/>
        </authorList>
    </citation>
    <scope>NUCLEOTIDE SEQUENCE [LARGE SCALE GENOMIC DNA]</scope>
</reference>
<gene>
    <name evidence="2" type="ORF">EUTSA_v10023815mg</name>
</gene>
<sequence>MTITKLLVVVFIAALCDNVSANRLGGMPNDTELMDKKLSIGMVFDGISNSTNNNRRDILGDIINIIIGIFRNNPGSINITIPMSPNNTSPAPSPGGGLVGVAPSPAPEGGGLIQLAPSPLPLGIPPIGAPLPESGAAPDTNDIRAPIAVNIGVAPAPEGGVLITTNNLRTKLIINAKGGEDGSNGGSSEEELEP</sequence>
<dbReference type="KEGG" id="eus:EUTSA_v10023815mg"/>
<evidence type="ECO:0000256" key="1">
    <source>
        <dbReference type="SAM" id="SignalP"/>
    </source>
</evidence>
<dbReference type="OrthoDB" id="1105567at2759"/>